<gene>
    <name evidence="2" type="ORF">WMO25_07585</name>
</gene>
<evidence type="ECO:0000259" key="1">
    <source>
        <dbReference type="Pfam" id="PF20076"/>
    </source>
</evidence>
<dbReference type="Proteomes" id="UP001469749">
    <property type="component" value="Unassembled WGS sequence"/>
</dbReference>
<organism evidence="2 3">
    <name type="scientific">Coprococcus intestinihominis</name>
    <dbReference type="NCBI Taxonomy" id="3133154"/>
    <lineage>
        <taxon>Bacteria</taxon>
        <taxon>Bacillati</taxon>
        <taxon>Bacillota</taxon>
        <taxon>Clostridia</taxon>
        <taxon>Lachnospirales</taxon>
        <taxon>Lachnospiraceae</taxon>
        <taxon>Coprococcus</taxon>
    </lineage>
</organism>
<name>A0ABV1B3F2_9FIRM</name>
<dbReference type="InterPro" id="IPR045525">
    <property type="entry name" value="DUF6472"/>
</dbReference>
<dbReference type="Pfam" id="PF20076">
    <property type="entry name" value="DUF6472"/>
    <property type="match status" value="1"/>
</dbReference>
<dbReference type="EMBL" id="JBBMEK010000074">
    <property type="protein sequence ID" value="MEQ2364958.1"/>
    <property type="molecule type" value="Genomic_DNA"/>
</dbReference>
<protein>
    <submittedName>
        <fullName evidence="2">DUF6472 family protein</fullName>
    </submittedName>
</protein>
<comment type="caution">
    <text evidence="2">The sequence shown here is derived from an EMBL/GenBank/DDBJ whole genome shotgun (WGS) entry which is preliminary data.</text>
</comment>
<keyword evidence="3" id="KW-1185">Reference proteome</keyword>
<proteinExistence type="predicted"/>
<sequence>MMNKKTEKKRISSCDICMNYTYDEDYECYTCEVDLDEDEMAHFMQDTYYNCPYFQMGDEYKIVRKQM</sequence>
<evidence type="ECO:0000313" key="3">
    <source>
        <dbReference type="Proteomes" id="UP001469749"/>
    </source>
</evidence>
<evidence type="ECO:0000313" key="2">
    <source>
        <dbReference type="EMBL" id="MEQ2364958.1"/>
    </source>
</evidence>
<accession>A0ABV1B3F2</accession>
<feature type="domain" description="DUF6472" evidence="1">
    <location>
        <begin position="12"/>
        <end position="67"/>
    </location>
</feature>
<reference evidence="2 3" key="1">
    <citation type="submission" date="2024-03" db="EMBL/GenBank/DDBJ databases">
        <title>Human intestinal bacterial collection.</title>
        <authorList>
            <person name="Pauvert C."/>
            <person name="Hitch T.C.A."/>
            <person name="Clavel T."/>
        </authorList>
    </citation>
    <scope>NUCLEOTIDE SEQUENCE [LARGE SCALE GENOMIC DNA]</scope>
    <source>
        <strain evidence="2 3">CLA-AA-H190</strain>
    </source>
</reference>